<organism evidence="3">
    <name type="scientific">Tanacetum cinerariifolium</name>
    <name type="common">Dalmatian daisy</name>
    <name type="synonym">Chrysanthemum cinerariifolium</name>
    <dbReference type="NCBI Taxonomy" id="118510"/>
    <lineage>
        <taxon>Eukaryota</taxon>
        <taxon>Viridiplantae</taxon>
        <taxon>Streptophyta</taxon>
        <taxon>Embryophyta</taxon>
        <taxon>Tracheophyta</taxon>
        <taxon>Spermatophyta</taxon>
        <taxon>Magnoliopsida</taxon>
        <taxon>eudicotyledons</taxon>
        <taxon>Gunneridae</taxon>
        <taxon>Pentapetalae</taxon>
        <taxon>asterids</taxon>
        <taxon>campanulids</taxon>
        <taxon>Asterales</taxon>
        <taxon>Asteraceae</taxon>
        <taxon>Asteroideae</taxon>
        <taxon>Anthemideae</taxon>
        <taxon>Anthemidinae</taxon>
        <taxon>Tanacetum</taxon>
    </lineage>
</organism>
<sequence length="627" mass="70608">MVAYLEKTKENAEFHQIVDFLSTCSINYALTISLTIYASYIEQFWNTAISKTINSVKQIHAIIDGKAVVISESSVRSDLLFNDEDVIACLTTAKVFENLTLMGFEQISTKLTFQKGCPPRGGGSVERAITTDVSLVAAQDSDNIAKTQSTAMSIGHISQEIGSGHTVRSEEDMMEQETDLTYFIPPTHHNSPLSGGPTPGSDEGRPNLLELMNICTKLSNGVLALEEEKTTQDNMITILKLRVRRLENKKRTLQPMKRILFKGRVETSTNKSLGKDASKQGKNDDQRDELNLTNGVDTEVIVEEKGSGEKGGSTTDQVSTARPEVTAATSSTPPTTTTIFGDEDLTIAHTLIKTRSKKAKEKGVAFKDVEKPPRLTRSTTILQPLLTIHPKDKGKGVLVEKEPKKLQKVKRTDQGLAQIESDANLAQRIYEEELAELDRAQKERQKLEKATIAALTEEFDEIQAIMDADHESLRKRRNNEEQTTYKNLNDFVPMDSEKEEKKSVEPKSKDKNGKRIKSDEAELANYEQENEELRMWLTAILDEEETVDPEILSTKYPIVDWESQILWNVDMEDKHVYKIIRANGNTKKKYPLIKEMLEKMLNWKQEAGAESTMTFKLIKFIKSQIEE</sequence>
<accession>A0A6L2LWS5</accession>
<proteinExistence type="predicted"/>
<feature type="region of interest" description="Disordered" evidence="2">
    <location>
        <begin position="270"/>
        <end position="340"/>
    </location>
</feature>
<name>A0A6L2LWS5_TANCI</name>
<feature type="region of interest" description="Disordered" evidence="2">
    <location>
        <begin position="183"/>
        <end position="207"/>
    </location>
</feature>
<feature type="coiled-coil region" evidence="1">
    <location>
        <begin position="416"/>
        <end position="457"/>
    </location>
</feature>
<evidence type="ECO:0008006" key="4">
    <source>
        <dbReference type="Google" id="ProtNLM"/>
    </source>
</evidence>
<dbReference type="AlphaFoldDB" id="A0A6L2LWS5"/>
<protein>
    <recommendedName>
        <fullName evidence="4">Xylulose kinase-1</fullName>
    </recommendedName>
</protein>
<dbReference type="EMBL" id="BKCJ010005095">
    <property type="protein sequence ID" value="GEU64882.1"/>
    <property type="molecule type" value="Genomic_DNA"/>
</dbReference>
<evidence type="ECO:0000313" key="3">
    <source>
        <dbReference type="EMBL" id="GEU64882.1"/>
    </source>
</evidence>
<feature type="compositionally biased region" description="Basic and acidic residues" evidence="2">
    <location>
        <begin position="495"/>
        <end position="519"/>
    </location>
</feature>
<keyword evidence="1" id="KW-0175">Coiled coil</keyword>
<feature type="region of interest" description="Disordered" evidence="2">
    <location>
        <begin position="473"/>
        <end position="519"/>
    </location>
</feature>
<reference evidence="3" key="1">
    <citation type="journal article" date="2019" name="Sci. Rep.">
        <title>Draft genome of Tanacetum cinerariifolium, the natural source of mosquito coil.</title>
        <authorList>
            <person name="Yamashiro T."/>
            <person name="Shiraishi A."/>
            <person name="Satake H."/>
            <person name="Nakayama K."/>
        </authorList>
    </citation>
    <scope>NUCLEOTIDE SEQUENCE</scope>
</reference>
<evidence type="ECO:0000256" key="1">
    <source>
        <dbReference type="SAM" id="Coils"/>
    </source>
</evidence>
<feature type="compositionally biased region" description="Basic and acidic residues" evidence="2">
    <location>
        <begin position="273"/>
        <end position="290"/>
    </location>
</feature>
<evidence type="ECO:0000256" key="2">
    <source>
        <dbReference type="SAM" id="MobiDB-lite"/>
    </source>
</evidence>
<gene>
    <name evidence="3" type="ORF">Tci_036860</name>
</gene>
<comment type="caution">
    <text evidence="3">The sequence shown here is derived from an EMBL/GenBank/DDBJ whole genome shotgun (WGS) entry which is preliminary data.</text>
</comment>
<feature type="compositionally biased region" description="Low complexity" evidence="2">
    <location>
        <begin position="326"/>
        <end position="338"/>
    </location>
</feature>